<sequence length="109" mass="12172">MSDTDVNKVLDAVRDVDFPADKDELLDAARRANASEGVVKALRGIPPEEYQNREEVARSVRVPPDSDLGHSPGQRGEQARRGGRPGQSQYLRDVPKPPVEEEQERGRER</sequence>
<gene>
    <name evidence="2" type="ORF">GCM10009575_091040</name>
</gene>
<comment type="caution">
    <text evidence="2">The sequence shown here is derived from an EMBL/GenBank/DDBJ whole genome shotgun (WGS) entry which is preliminary data.</text>
</comment>
<keyword evidence="3" id="KW-1185">Reference proteome</keyword>
<feature type="region of interest" description="Disordered" evidence="1">
    <location>
        <begin position="44"/>
        <end position="109"/>
    </location>
</feature>
<dbReference type="InterPro" id="IPR021527">
    <property type="entry name" value="DUF2795"/>
</dbReference>
<accession>A0ABN1RKR1</accession>
<proteinExistence type="predicted"/>
<evidence type="ECO:0000256" key="1">
    <source>
        <dbReference type="SAM" id="MobiDB-lite"/>
    </source>
</evidence>
<dbReference type="Proteomes" id="UP001500418">
    <property type="component" value="Unassembled WGS sequence"/>
</dbReference>
<organism evidence="2 3">
    <name type="scientific">Streptomyces rhizosphaericus</name>
    <dbReference type="NCBI Taxonomy" id="114699"/>
    <lineage>
        <taxon>Bacteria</taxon>
        <taxon>Bacillati</taxon>
        <taxon>Actinomycetota</taxon>
        <taxon>Actinomycetes</taxon>
        <taxon>Kitasatosporales</taxon>
        <taxon>Streptomycetaceae</taxon>
        <taxon>Streptomyces</taxon>
        <taxon>Streptomyces violaceusniger group</taxon>
    </lineage>
</organism>
<feature type="compositionally biased region" description="Basic and acidic residues" evidence="1">
    <location>
        <begin position="93"/>
        <end position="109"/>
    </location>
</feature>
<reference evidence="2 3" key="1">
    <citation type="journal article" date="2019" name="Int. J. Syst. Evol. Microbiol.">
        <title>The Global Catalogue of Microorganisms (GCM) 10K type strain sequencing project: providing services to taxonomists for standard genome sequencing and annotation.</title>
        <authorList>
            <consortium name="The Broad Institute Genomics Platform"/>
            <consortium name="The Broad Institute Genome Sequencing Center for Infectious Disease"/>
            <person name="Wu L."/>
            <person name="Ma J."/>
        </authorList>
    </citation>
    <scope>NUCLEOTIDE SEQUENCE [LARGE SCALE GENOMIC DNA]</scope>
    <source>
        <strain evidence="2 3">JCM 11444</strain>
    </source>
</reference>
<dbReference type="Pfam" id="PF11387">
    <property type="entry name" value="DUF2795"/>
    <property type="match status" value="1"/>
</dbReference>
<name>A0ABN1RKR1_9ACTN</name>
<evidence type="ECO:0008006" key="4">
    <source>
        <dbReference type="Google" id="ProtNLM"/>
    </source>
</evidence>
<evidence type="ECO:0000313" key="2">
    <source>
        <dbReference type="EMBL" id="GAA0958930.1"/>
    </source>
</evidence>
<dbReference type="EMBL" id="BAAAID010000113">
    <property type="protein sequence ID" value="GAA0958930.1"/>
    <property type="molecule type" value="Genomic_DNA"/>
</dbReference>
<protein>
    <recommendedName>
        <fullName evidence="4">DUF2795 domain-containing protein</fullName>
    </recommendedName>
</protein>
<evidence type="ECO:0000313" key="3">
    <source>
        <dbReference type="Proteomes" id="UP001500418"/>
    </source>
</evidence>